<dbReference type="EMBL" id="FOVV01000007">
    <property type="protein sequence ID" value="SFO07876.1"/>
    <property type="molecule type" value="Genomic_DNA"/>
</dbReference>
<evidence type="ECO:0000313" key="3">
    <source>
        <dbReference type="Proteomes" id="UP000183083"/>
    </source>
</evidence>
<keyword evidence="1" id="KW-0472">Membrane</keyword>
<comment type="caution">
    <text evidence="2">The sequence shown here is derived from an EMBL/GenBank/DDBJ whole genome shotgun (WGS) entry which is preliminary data.</text>
</comment>
<sequence length="354" mass="39524">MVLRSVDFLLVAYIHITPYQEWTGILNFTEVLSFGLSALMVALLVCGFIAWILFCLVFGIYRFRDGFAMNISRELLIVMKIFSHRLSVIMLFAGALYLPWALSPNFYAATTMVGFSLGFGVCVCLILNGPWLPVPLGKGLSFTVDKASGAGRSISKYVINFHVDERLITNRKLISDLLVKAFQTIEASGCAEHIVLKSWIFASRVKESEGAVERLQVHMRLASRVFSWGGDAVLKTVSLAVVSYVLGLSYLSALIFVLLSGLVIFLVFFVVVTFFRVRFWVGSIIFSFPRDGWSSGMYHLSRYIQKKADGFECEFISPKAISTIQLISMSLRGPAVFESCAGVEAGIFFVLRRR</sequence>
<accession>A0AB38BTQ7</accession>
<feature type="transmembrane region" description="Helical" evidence="1">
    <location>
        <begin position="225"/>
        <end position="247"/>
    </location>
</feature>
<evidence type="ECO:0000313" key="2">
    <source>
        <dbReference type="EMBL" id="SFO07876.1"/>
    </source>
</evidence>
<protein>
    <submittedName>
        <fullName evidence="2">Uncharacterized protein</fullName>
    </submittedName>
</protein>
<gene>
    <name evidence="2" type="ORF">SAMN05444065_10711</name>
</gene>
<proteinExistence type="predicted"/>
<evidence type="ECO:0000256" key="1">
    <source>
        <dbReference type="SAM" id="Phobius"/>
    </source>
</evidence>
<feature type="transmembrane region" description="Helical" evidence="1">
    <location>
        <begin position="253"/>
        <end position="275"/>
    </location>
</feature>
<keyword evidence="1" id="KW-0812">Transmembrane</keyword>
<feature type="transmembrane region" description="Helical" evidence="1">
    <location>
        <begin position="106"/>
        <end position="128"/>
    </location>
</feature>
<keyword evidence="1" id="KW-1133">Transmembrane helix</keyword>
<organism evidence="2 3">
    <name type="scientific">Pseudomonas syringae</name>
    <dbReference type="NCBI Taxonomy" id="317"/>
    <lineage>
        <taxon>Bacteria</taxon>
        <taxon>Pseudomonadati</taxon>
        <taxon>Pseudomonadota</taxon>
        <taxon>Gammaproteobacteria</taxon>
        <taxon>Pseudomonadales</taxon>
        <taxon>Pseudomonadaceae</taxon>
        <taxon>Pseudomonas</taxon>
    </lineage>
</organism>
<name>A0AB38BTQ7_PSESX</name>
<reference evidence="2 3" key="1">
    <citation type="submission" date="2016-10" db="EMBL/GenBank/DDBJ databases">
        <authorList>
            <person name="Varghese N."/>
            <person name="Submissions S."/>
        </authorList>
    </citation>
    <scope>NUCLEOTIDE SEQUENCE [LARGE SCALE GENOMIC DNA]</scope>
    <source>
        <strain evidence="2 3">BS0292</strain>
    </source>
</reference>
<feature type="transmembrane region" description="Helical" evidence="1">
    <location>
        <begin position="82"/>
        <end position="100"/>
    </location>
</feature>
<dbReference type="AlphaFoldDB" id="A0AB38BTQ7"/>
<dbReference type="Proteomes" id="UP000183083">
    <property type="component" value="Unassembled WGS sequence"/>
</dbReference>
<feature type="transmembrane region" description="Helical" evidence="1">
    <location>
        <begin position="36"/>
        <end position="61"/>
    </location>
</feature>